<protein>
    <submittedName>
        <fullName evidence="1">Uncharacterized protein</fullName>
    </submittedName>
</protein>
<dbReference type="EMBL" id="JANPWB010000011">
    <property type="protein sequence ID" value="KAJ1124566.1"/>
    <property type="molecule type" value="Genomic_DNA"/>
</dbReference>
<evidence type="ECO:0000313" key="1">
    <source>
        <dbReference type="EMBL" id="KAJ1124566.1"/>
    </source>
</evidence>
<organism evidence="1 2">
    <name type="scientific">Pleurodeles waltl</name>
    <name type="common">Iberian ribbed newt</name>
    <dbReference type="NCBI Taxonomy" id="8319"/>
    <lineage>
        <taxon>Eukaryota</taxon>
        <taxon>Metazoa</taxon>
        <taxon>Chordata</taxon>
        <taxon>Craniata</taxon>
        <taxon>Vertebrata</taxon>
        <taxon>Euteleostomi</taxon>
        <taxon>Amphibia</taxon>
        <taxon>Batrachia</taxon>
        <taxon>Caudata</taxon>
        <taxon>Salamandroidea</taxon>
        <taxon>Salamandridae</taxon>
        <taxon>Pleurodelinae</taxon>
        <taxon>Pleurodeles</taxon>
    </lineage>
</organism>
<sequence>MPRLTAEGKVVMWQPANTTHRDTKAICEAGSPRVMPRRVSRSSIRLTISEAPPPASQPQRFSSTLLPRADPDSLQGLVFVCTVTSQAVHCGSYGELREERPNWG</sequence>
<accession>A0AAV7P8C4</accession>
<gene>
    <name evidence="1" type="ORF">NDU88_003016</name>
</gene>
<dbReference type="AlphaFoldDB" id="A0AAV7P8C4"/>
<proteinExistence type="predicted"/>
<reference evidence="1" key="1">
    <citation type="journal article" date="2022" name="bioRxiv">
        <title>Sequencing and chromosome-scale assembly of the giantPleurodeles waltlgenome.</title>
        <authorList>
            <person name="Brown T."/>
            <person name="Elewa A."/>
            <person name="Iarovenko S."/>
            <person name="Subramanian E."/>
            <person name="Araus A.J."/>
            <person name="Petzold A."/>
            <person name="Susuki M."/>
            <person name="Suzuki K.-i.T."/>
            <person name="Hayashi T."/>
            <person name="Toyoda A."/>
            <person name="Oliveira C."/>
            <person name="Osipova E."/>
            <person name="Leigh N.D."/>
            <person name="Simon A."/>
            <person name="Yun M.H."/>
        </authorList>
    </citation>
    <scope>NUCLEOTIDE SEQUENCE</scope>
    <source>
        <strain evidence="1">20211129_DDA</strain>
        <tissue evidence="1">Liver</tissue>
    </source>
</reference>
<evidence type="ECO:0000313" key="2">
    <source>
        <dbReference type="Proteomes" id="UP001066276"/>
    </source>
</evidence>
<comment type="caution">
    <text evidence="1">The sequence shown here is derived from an EMBL/GenBank/DDBJ whole genome shotgun (WGS) entry which is preliminary data.</text>
</comment>
<dbReference type="Proteomes" id="UP001066276">
    <property type="component" value="Chromosome 7"/>
</dbReference>
<keyword evidence="2" id="KW-1185">Reference proteome</keyword>
<name>A0AAV7P8C4_PLEWA</name>